<evidence type="ECO:0000256" key="1">
    <source>
        <dbReference type="SAM" id="MobiDB-lite"/>
    </source>
</evidence>
<comment type="caution">
    <text evidence="5">The sequence shown here is derived from an EMBL/GenBank/DDBJ whole genome shotgun (WGS) entry which is preliminary data.</text>
</comment>
<keyword evidence="6" id="KW-1185">Reference proteome</keyword>
<dbReference type="Proteomes" id="UP000294927">
    <property type="component" value="Unassembled WGS sequence"/>
</dbReference>
<dbReference type="Pfam" id="PF17479">
    <property type="entry name" value="DUF3048_C"/>
    <property type="match status" value="1"/>
</dbReference>
<evidence type="ECO:0000313" key="5">
    <source>
        <dbReference type="EMBL" id="TDV44140.1"/>
    </source>
</evidence>
<dbReference type="OrthoDB" id="9779102at2"/>
<dbReference type="EMBL" id="SOCP01000014">
    <property type="protein sequence ID" value="TDV44140.1"/>
    <property type="molecule type" value="Genomic_DNA"/>
</dbReference>
<evidence type="ECO:0000313" key="6">
    <source>
        <dbReference type="Proteomes" id="UP000294927"/>
    </source>
</evidence>
<dbReference type="SUPFAM" id="SSF159774">
    <property type="entry name" value="YerB-like"/>
    <property type="match status" value="1"/>
</dbReference>
<dbReference type="RefSeq" id="WP_133906608.1">
    <property type="nucleotide sequence ID" value="NZ_SOCP01000014.1"/>
</dbReference>
<gene>
    <name evidence="5" type="ORF">CLV71_11449</name>
</gene>
<dbReference type="Gene3D" id="3.50.90.10">
    <property type="entry name" value="YerB-like"/>
    <property type="match status" value="1"/>
</dbReference>
<dbReference type="AlphaFoldDB" id="A0A4R7V5D1"/>
<evidence type="ECO:0000259" key="3">
    <source>
        <dbReference type="Pfam" id="PF11258"/>
    </source>
</evidence>
<evidence type="ECO:0008006" key="7">
    <source>
        <dbReference type="Google" id="ProtNLM"/>
    </source>
</evidence>
<evidence type="ECO:0000259" key="4">
    <source>
        <dbReference type="Pfam" id="PF17479"/>
    </source>
</evidence>
<dbReference type="Pfam" id="PF11258">
    <property type="entry name" value="DUF3048"/>
    <property type="match status" value="1"/>
</dbReference>
<dbReference type="InterPro" id="IPR035328">
    <property type="entry name" value="DUF3048_C"/>
</dbReference>
<feature type="region of interest" description="Disordered" evidence="1">
    <location>
        <begin position="35"/>
        <end position="62"/>
    </location>
</feature>
<keyword evidence="2" id="KW-0472">Membrane</keyword>
<proteinExistence type="predicted"/>
<accession>A0A4R7V5D1</accession>
<reference evidence="5 6" key="1">
    <citation type="submission" date="2019-03" db="EMBL/GenBank/DDBJ databases">
        <title>Genomic Encyclopedia of Archaeal and Bacterial Type Strains, Phase II (KMG-II): from individual species to whole genera.</title>
        <authorList>
            <person name="Goeker M."/>
        </authorList>
    </citation>
    <scope>NUCLEOTIDE SEQUENCE [LARGE SCALE GENOMIC DNA]</scope>
    <source>
        <strain evidence="5 6">DSM 45499</strain>
    </source>
</reference>
<feature type="domain" description="DUF3048" evidence="4">
    <location>
        <begin position="217"/>
        <end position="320"/>
    </location>
</feature>
<keyword evidence="2" id="KW-1133">Transmembrane helix</keyword>
<keyword evidence="2" id="KW-0812">Transmembrane</keyword>
<protein>
    <recommendedName>
        <fullName evidence="7">DUF3048 family protein</fullName>
    </recommendedName>
</protein>
<dbReference type="InterPro" id="IPR023158">
    <property type="entry name" value="YerB-like_sf"/>
</dbReference>
<evidence type="ECO:0000256" key="2">
    <source>
        <dbReference type="SAM" id="Phobius"/>
    </source>
</evidence>
<sequence>MGTTRRQPRKWLVWEIVTTLFVVTVVAGVLVAVERNGDSGNPGAPPAPPATSRDRAPASTEPAPFTAPALVVKIDNVPAARPATGLGAADVVYVEPVEAGLTRLVAVYTGTPPAVVGPVRSARLTDVELLAQYGRPALAYSGAAPELLPALHAADVVDASPARAASAFYRDRGRRAPHNLYVRPARLPGGARGPAVSPLLFGPAPDTGTPTATYRVGYPAATFAFTWSAAVGLWSVSLNGTPLCSTDTGRVGAATVVWQRVQVTSDRSPVAHTVGAGDAVVLRDGRQFTGTWSRPTPRSPTTFRLADRLELPLAPGQTWVLLTA</sequence>
<feature type="domain" description="DUF3048" evidence="3">
    <location>
        <begin position="67"/>
        <end position="188"/>
    </location>
</feature>
<feature type="transmembrane region" description="Helical" evidence="2">
    <location>
        <begin position="12"/>
        <end position="33"/>
    </location>
</feature>
<organism evidence="5 6">
    <name type="scientific">Actinophytocola oryzae</name>
    <dbReference type="NCBI Taxonomy" id="502181"/>
    <lineage>
        <taxon>Bacteria</taxon>
        <taxon>Bacillati</taxon>
        <taxon>Actinomycetota</taxon>
        <taxon>Actinomycetes</taxon>
        <taxon>Pseudonocardiales</taxon>
        <taxon>Pseudonocardiaceae</taxon>
    </lineage>
</organism>
<dbReference type="InterPro" id="IPR021416">
    <property type="entry name" value="DUF3048_N"/>
</dbReference>
<name>A0A4R7V5D1_9PSEU</name>